<reference evidence="1" key="1">
    <citation type="submission" date="2021-02" db="EMBL/GenBank/DDBJ databases">
        <authorList>
            <person name="Nowell W R."/>
        </authorList>
    </citation>
    <scope>NUCLEOTIDE SEQUENCE</scope>
</reference>
<dbReference type="Proteomes" id="UP000663844">
    <property type="component" value="Unassembled WGS sequence"/>
</dbReference>
<sequence>HVYAIVEYESVDSANKCLEYSEEYKLHDGTRLKVKQRNHHEFKAKRMLISEQEFLNINKEKEIEQHGILIQLLNSRSTIDEQAEAIVQQEKITDDTLKIPEDFFKELEAMFIKYFP</sequence>
<accession>A0A820P501</accession>
<feature type="non-terminal residue" evidence="1">
    <location>
        <position position="116"/>
    </location>
</feature>
<proteinExistence type="predicted"/>
<evidence type="ECO:0000313" key="1">
    <source>
        <dbReference type="EMBL" id="CAF4399307.1"/>
    </source>
</evidence>
<protein>
    <submittedName>
        <fullName evidence="1">Uncharacterized protein</fullName>
    </submittedName>
</protein>
<comment type="caution">
    <text evidence="1">The sequence shown here is derived from an EMBL/GenBank/DDBJ whole genome shotgun (WGS) entry which is preliminary data.</text>
</comment>
<organism evidence="1 2">
    <name type="scientific">Adineta steineri</name>
    <dbReference type="NCBI Taxonomy" id="433720"/>
    <lineage>
        <taxon>Eukaryota</taxon>
        <taxon>Metazoa</taxon>
        <taxon>Spiralia</taxon>
        <taxon>Gnathifera</taxon>
        <taxon>Rotifera</taxon>
        <taxon>Eurotatoria</taxon>
        <taxon>Bdelloidea</taxon>
        <taxon>Adinetida</taxon>
        <taxon>Adinetidae</taxon>
        <taxon>Adineta</taxon>
    </lineage>
</organism>
<feature type="non-terminal residue" evidence="1">
    <location>
        <position position="1"/>
    </location>
</feature>
<dbReference type="AlphaFoldDB" id="A0A820P501"/>
<evidence type="ECO:0000313" key="2">
    <source>
        <dbReference type="Proteomes" id="UP000663844"/>
    </source>
</evidence>
<name>A0A820P501_9BILA</name>
<dbReference type="EMBL" id="CAJOAZ010026235">
    <property type="protein sequence ID" value="CAF4399307.1"/>
    <property type="molecule type" value="Genomic_DNA"/>
</dbReference>
<gene>
    <name evidence="1" type="ORF">OXD698_LOCUS51372</name>
</gene>